<keyword evidence="2" id="KW-0812">Transmembrane</keyword>
<feature type="compositionally biased region" description="Low complexity" evidence="1">
    <location>
        <begin position="82"/>
        <end position="91"/>
    </location>
</feature>
<keyword evidence="5" id="KW-1185">Reference proteome</keyword>
<protein>
    <recommendedName>
        <fullName evidence="3">DUF1023 domain-containing protein</fullName>
    </recommendedName>
</protein>
<dbReference type="RefSeq" id="WP_184584827.1">
    <property type="nucleotide sequence ID" value="NZ_JACHJT010000002.1"/>
</dbReference>
<sequence length="513" mass="55034">MPRRNQAVERGASLIEYGGVLLLVAAIGVVVFGSGIPNQVFGLISDALACVGQEGDCSAEDSDQAAPDEEPDTEGDPDSDTGGDPADPGSPVEVSPAPEASGDWGDGVVTQATDLGAGIEDGAGDVACLAHLCENEEFQDTWGDVGDTAVNADPAIWDGENGGPETHNVVFGFGDDDPELAPDPDASPEEVNDWWEELDPGERAEVMQEEPEHIRDLNGIPADVRNNLNRDFLDDEVDRLLEEEDLTREEVLNRENDDLGSTEVQELVDLQDTLENGKVEDGEVVSEGHEYYLLELDPDEERSIVSRGNPDTADNVSTLVPGTGIEWTAVNGQLGRADNMYDAAVTADRDADHASIAWIGYDTPAAWQADGELWARQGQEELRGFQDGLRLTHEDDSPSRNTVVGHSYGSTVAGTAASDDAGLDADNLIFVGSPGTSVDSVDELSGFDDSNVFATRGNDDWISWVPGFVHGRDPYDQQYGASRFASDDGTEHPQYFNNPESEQMEYMGEIIAG</sequence>
<evidence type="ECO:0000313" key="4">
    <source>
        <dbReference type="EMBL" id="MBB4935036.1"/>
    </source>
</evidence>
<accession>A0A7W7RP57</accession>
<keyword evidence="2" id="KW-1133">Transmembrane helix</keyword>
<feature type="compositionally biased region" description="Acidic residues" evidence="1">
    <location>
        <begin position="57"/>
        <end position="81"/>
    </location>
</feature>
<dbReference type="Proteomes" id="UP000523007">
    <property type="component" value="Unassembled WGS sequence"/>
</dbReference>
<organism evidence="4 5">
    <name type="scientific">Lipingzhangella halophila</name>
    <dbReference type="NCBI Taxonomy" id="1783352"/>
    <lineage>
        <taxon>Bacteria</taxon>
        <taxon>Bacillati</taxon>
        <taxon>Actinomycetota</taxon>
        <taxon>Actinomycetes</taxon>
        <taxon>Streptosporangiales</taxon>
        <taxon>Nocardiopsidaceae</taxon>
        <taxon>Lipingzhangella</taxon>
    </lineage>
</organism>
<keyword evidence="2" id="KW-0472">Membrane</keyword>
<dbReference type="AlphaFoldDB" id="A0A7W7RP57"/>
<feature type="transmembrane region" description="Helical" evidence="2">
    <location>
        <begin position="12"/>
        <end position="36"/>
    </location>
</feature>
<evidence type="ECO:0000313" key="5">
    <source>
        <dbReference type="Proteomes" id="UP000523007"/>
    </source>
</evidence>
<evidence type="ECO:0000256" key="1">
    <source>
        <dbReference type="SAM" id="MobiDB-lite"/>
    </source>
</evidence>
<evidence type="ECO:0000259" key="3">
    <source>
        <dbReference type="Pfam" id="PF06259"/>
    </source>
</evidence>
<proteinExistence type="predicted"/>
<dbReference type="InterPro" id="IPR010427">
    <property type="entry name" value="DUF1023"/>
</dbReference>
<dbReference type="Pfam" id="PF06259">
    <property type="entry name" value="Abhydrolase_8"/>
    <property type="match status" value="1"/>
</dbReference>
<dbReference type="EMBL" id="JACHJT010000002">
    <property type="protein sequence ID" value="MBB4935036.1"/>
    <property type="molecule type" value="Genomic_DNA"/>
</dbReference>
<feature type="region of interest" description="Disordered" evidence="1">
    <location>
        <begin position="55"/>
        <end position="109"/>
    </location>
</feature>
<evidence type="ECO:0000256" key="2">
    <source>
        <dbReference type="SAM" id="Phobius"/>
    </source>
</evidence>
<feature type="domain" description="DUF1023" evidence="3">
    <location>
        <begin position="297"/>
        <end position="467"/>
    </location>
</feature>
<dbReference type="InterPro" id="IPR029058">
    <property type="entry name" value="AB_hydrolase_fold"/>
</dbReference>
<dbReference type="SUPFAM" id="SSF53474">
    <property type="entry name" value="alpha/beta-Hydrolases"/>
    <property type="match status" value="1"/>
</dbReference>
<gene>
    <name evidence="4" type="ORF">F4561_005930</name>
</gene>
<name>A0A7W7RP57_9ACTN</name>
<reference evidence="4 5" key="1">
    <citation type="submission" date="2020-08" db="EMBL/GenBank/DDBJ databases">
        <title>Sequencing the genomes of 1000 actinobacteria strains.</title>
        <authorList>
            <person name="Klenk H.-P."/>
        </authorList>
    </citation>
    <scope>NUCLEOTIDE SEQUENCE [LARGE SCALE GENOMIC DNA]</scope>
    <source>
        <strain evidence="4 5">DSM 102030</strain>
    </source>
</reference>
<comment type="caution">
    <text evidence="4">The sequence shown here is derived from an EMBL/GenBank/DDBJ whole genome shotgun (WGS) entry which is preliminary data.</text>
</comment>